<dbReference type="EMBL" id="MU266559">
    <property type="protein sequence ID" value="KAH7920776.1"/>
    <property type="molecule type" value="Genomic_DNA"/>
</dbReference>
<accession>A0ACB8B6B9</accession>
<evidence type="ECO:0000313" key="2">
    <source>
        <dbReference type="Proteomes" id="UP000790709"/>
    </source>
</evidence>
<organism evidence="1 2">
    <name type="scientific">Leucogyrophana mollusca</name>
    <dbReference type="NCBI Taxonomy" id="85980"/>
    <lineage>
        <taxon>Eukaryota</taxon>
        <taxon>Fungi</taxon>
        <taxon>Dikarya</taxon>
        <taxon>Basidiomycota</taxon>
        <taxon>Agaricomycotina</taxon>
        <taxon>Agaricomycetes</taxon>
        <taxon>Agaricomycetidae</taxon>
        <taxon>Boletales</taxon>
        <taxon>Boletales incertae sedis</taxon>
        <taxon>Leucogyrophana</taxon>
    </lineage>
</organism>
<reference evidence="1" key="1">
    <citation type="journal article" date="2021" name="New Phytol.">
        <title>Evolutionary innovations through gain and loss of genes in the ectomycorrhizal Boletales.</title>
        <authorList>
            <person name="Wu G."/>
            <person name="Miyauchi S."/>
            <person name="Morin E."/>
            <person name="Kuo A."/>
            <person name="Drula E."/>
            <person name="Varga T."/>
            <person name="Kohler A."/>
            <person name="Feng B."/>
            <person name="Cao Y."/>
            <person name="Lipzen A."/>
            <person name="Daum C."/>
            <person name="Hundley H."/>
            <person name="Pangilinan J."/>
            <person name="Johnson J."/>
            <person name="Barry K."/>
            <person name="LaButti K."/>
            <person name="Ng V."/>
            <person name="Ahrendt S."/>
            <person name="Min B."/>
            <person name="Choi I.G."/>
            <person name="Park H."/>
            <person name="Plett J.M."/>
            <person name="Magnuson J."/>
            <person name="Spatafora J.W."/>
            <person name="Nagy L.G."/>
            <person name="Henrissat B."/>
            <person name="Grigoriev I.V."/>
            <person name="Yang Z.L."/>
            <person name="Xu J."/>
            <person name="Martin F.M."/>
        </authorList>
    </citation>
    <scope>NUCLEOTIDE SEQUENCE</scope>
    <source>
        <strain evidence="1">KUC20120723A-06</strain>
    </source>
</reference>
<keyword evidence="2" id="KW-1185">Reference proteome</keyword>
<gene>
    <name evidence="1" type="ORF">BV22DRAFT_1097585</name>
</gene>
<proteinExistence type="predicted"/>
<name>A0ACB8B6B9_9AGAM</name>
<dbReference type="Proteomes" id="UP000790709">
    <property type="component" value="Unassembled WGS sequence"/>
</dbReference>
<evidence type="ECO:0000313" key="1">
    <source>
        <dbReference type="EMBL" id="KAH7920776.1"/>
    </source>
</evidence>
<comment type="caution">
    <text evidence="1">The sequence shown here is derived from an EMBL/GenBank/DDBJ whole genome shotgun (WGS) entry which is preliminary data.</text>
</comment>
<sequence>MSGTHTNQVSHSHRLFVNGLRMTWVLLVLWYELGTFVQVLSSCDWPDSNQPVPTDARVVRVLVIADPQVIDHRSYPDRGRWLSALSQFIVDLNLRRSWRNTFHQLRPHAVIFLGDMMDGGRTAMVTSEYEAYYARFRDIFKMEDRAVPVYYLPGNHDVGIGDSNAFSLEAATRYTSHFGPRNYRITISNHTLLFIDAPALVEEDVIRAHKGYIYDNWPPIRGGPIEFLKDYSSQSHSSPVILLSHIPLARPLDASCGPLRERGTIRQGFGFGYQNTLMDDATRFILEATRPSLILSGDDHDYCEYVHPLPVSSSQESEPQGVREVSVKSFSMAMGIRRPGFQLLSLTSSVVSPDTLTQIPNPPLDAPCALPDQLGIYLFIYVPFVVLSLVALLVANIHRSCLRNSHRTRKQDRSGTPLGRRDESYDLGGMVYEDSSADSPQRSLHSDIGDVENGEAPAHMTKDTGYAQPKTRGSQDQPASWTWTFVLAGQRRRITLPTPWSSRSACGGRARGHDVGFLRGLAGDVVDVAWPPLFVFCLAAWWEMR</sequence>
<protein>
    <submittedName>
        <fullName evidence="1">Metallo-dependent phosphatase</fullName>
    </submittedName>
</protein>